<organism evidence="1">
    <name type="scientific">Arundo donax</name>
    <name type="common">Giant reed</name>
    <name type="synonym">Donax arundinaceus</name>
    <dbReference type="NCBI Taxonomy" id="35708"/>
    <lineage>
        <taxon>Eukaryota</taxon>
        <taxon>Viridiplantae</taxon>
        <taxon>Streptophyta</taxon>
        <taxon>Embryophyta</taxon>
        <taxon>Tracheophyta</taxon>
        <taxon>Spermatophyta</taxon>
        <taxon>Magnoliopsida</taxon>
        <taxon>Liliopsida</taxon>
        <taxon>Poales</taxon>
        <taxon>Poaceae</taxon>
        <taxon>PACMAD clade</taxon>
        <taxon>Arundinoideae</taxon>
        <taxon>Arundineae</taxon>
        <taxon>Arundo</taxon>
    </lineage>
</organism>
<accession>A0A0A9EZH2</accession>
<evidence type="ECO:0000313" key="1">
    <source>
        <dbReference type="EMBL" id="JAE01438.1"/>
    </source>
</evidence>
<reference evidence="1" key="2">
    <citation type="journal article" date="2015" name="Data Brief">
        <title>Shoot transcriptome of the giant reed, Arundo donax.</title>
        <authorList>
            <person name="Barrero R.A."/>
            <person name="Guerrero F.D."/>
            <person name="Moolhuijzen P."/>
            <person name="Goolsby J.A."/>
            <person name="Tidwell J."/>
            <person name="Bellgard S.E."/>
            <person name="Bellgard M.I."/>
        </authorList>
    </citation>
    <scope>NUCLEOTIDE SEQUENCE</scope>
    <source>
        <tissue evidence="1">Shoot tissue taken approximately 20 cm above the soil surface</tissue>
    </source>
</reference>
<reference evidence="1" key="1">
    <citation type="submission" date="2014-09" db="EMBL/GenBank/DDBJ databases">
        <authorList>
            <person name="Magalhaes I.L.F."/>
            <person name="Oliveira U."/>
            <person name="Santos F.R."/>
            <person name="Vidigal T.H.D.A."/>
            <person name="Brescovit A.D."/>
            <person name="Santos A.J."/>
        </authorList>
    </citation>
    <scope>NUCLEOTIDE SEQUENCE</scope>
    <source>
        <tissue evidence="1">Shoot tissue taken approximately 20 cm above the soil surface</tissue>
    </source>
</reference>
<dbReference type="EMBL" id="GBRH01196458">
    <property type="protein sequence ID" value="JAE01438.1"/>
    <property type="molecule type" value="Transcribed_RNA"/>
</dbReference>
<name>A0A0A9EZH2_ARUDO</name>
<proteinExistence type="predicted"/>
<protein>
    <submittedName>
        <fullName evidence="1">Uncharacterized protein</fullName>
    </submittedName>
</protein>
<dbReference type="AlphaFoldDB" id="A0A0A9EZH2"/>
<sequence length="39" mass="4559">MFIMVWSIQSTDLVLLFPFSVYLLQGGEGLVHLWFFLPL</sequence>